<dbReference type="GO" id="GO:0030203">
    <property type="term" value="P:glycosaminoglycan metabolic process"/>
    <property type="evidence" value="ECO:0007669"/>
    <property type="project" value="TreeGrafter"/>
</dbReference>
<dbReference type="InterPro" id="IPR013783">
    <property type="entry name" value="Ig-like_fold"/>
</dbReference>
<keyword evidence="4" id="KW-0378">Hydrolase</keyword>
<dbReference type="PRINTS" id="PR00738">
    <property type="entry name" value="GLHYDRLASE20"/>
</dbReference>
<evidence type="ECO:0000256" key="4">
    <source>
        <dbReference type="ARBA" id="ARBA00022801"/>
    </source>
</evidence>
<keyword evidence="11" id="KW-1185">Reference proteome</keyword>
<reference evidence="10" key="1">
    <citation type="submission" date="2023-08" db="EMBL/GenBank/DDBJ databases">
        <authorList>
            <person name="Alioto T."/>
            <person name="Alioto T."/>
            <person name="Gomez Garrido J."/>
        </authorList>
    </citation>
    <scope>NUCLEOTIDE SEQUENCE</scope>
</reference>
<name>A0AA36F483_OCTVU</name>
<dbReference type="Pfam" id="PF00728">
    <property type="entry name" value="Glyco_hydro_20"/>
    <property type="match status" value="1"/>
</dbReference>
<dbReference type="Gene3D" id="3.20.20.80">
    <property type="entry name" value="Glycosidases"/>
    <property type="match status" value="2"/>
</dbReference>
<dbReference type="InterPro" id="IPR012291">
    <property type="entry name" value="CBM2_carb-bd_dom_sf"/>
</dbReference>
<proteinExistence type="inferred from homology"/>
<dbReference type="Gene3D" id="3.30.379.10">
    <property type="entry name" value="Chitobiase/beta-hexosaminidase domain 2-like"/>
    <property type="match status" value="1"/>
</dbReference>
<dbReference type="GO" id="GO:0016020">
    <property type="term" value="C:membrane"/>
    <property type="evidence" value="ECO:0007669"/>
    <property type="project" value="TreeGrafter"/>
</dbReference>
<evidence type="ECO:0000256" key="8">
    <source>
        <dbReference type="SAM" id="MobiDB-lite"/>
    </source>
</evidence>
<dbReference type="InterPro" id="IPR017853">
    <property type="entry name" value="GH"/>
</dbReference>
<sequence>MDQKSFDLLTDTLDIHYEVLDNIHQGRKIFKAAITLTNHCSVPLEPGPWAIYLCHIRLIEPKYLSKNSFAELTEYGVKFSHVNGSLFKLEPLESFKTLTNNDSVKIIFLAQYYSVAKTDVLPNWYMTYPDLIPRIIKCTADEDLNFVGQFNKPSQWKRYDYELADGKRRYDIYDPFTPKVRFERNLSAYSSNEEIKPVIPTPLQMVCSKTKCIYLREGNWVIYTKDLTLSKDAEYLSGKLQLKIVSQLPETKYIYLKLVPSVQLPPQNHPLISKEAYTLTVDCLEDVIEITASTSQGLFWGIQSLLSLYKDERIPEVKIVDAPRYEYRGLHVDVVRNFHGKQEMFKLIDSMIMYKMNKLHLHLTDDEGWRIEIPGLEEMTSVVMSQATHLYFDHPYEPDPEERGLYWAARFIDTEKVFKFIPDDLYANADYKLTGEPLSIDDIKTYEKKIVNLKVPENIIGIQGQLWSELVRTSEQLECMVFPRLIAMAERAWHKASWEDETDKCKRDAESTKDWASLAKTLGTKELSRLEQAHIAYHLVPPGARFLEDGRLEVNCTYPGLPIQYSIDNGETWTTQSNEPIHIPSNTKVLLQTSSTDRHRSSRQIELLSPNIS</sequence>
<dbReference type="Gene3D" id="2.60.40.10">
    <property type="entry name" value="Immunoglobulins"/>
    <property type="match status" value="1"/>
</dbReference>
<evidence type="ECO:0000256" key="3">
    <source>
        <dbReference type="ARBA" id="ARBA00012663"/>
    </source>
</evidence>
<dbReference type="SUPFAM" id="SSF51445">
    <property type="entry name" value="(Trans)glycosidases"/>
    <property type="match status" value="2"/>
</dbReference>
<dbReference type="InterPro" id="IPR008965">
    <property type="entry name" value="CBM2/CBM3_carb-bd_dom_sf"/>
</dbReference>
<dbReference type="Pfam" id="PF03173">
    <property type="entry name" value="CHB_HEX"/>
    <property type="match status" value="1"/>
</dbReference>
<comment type="catalytic activity">
    <reaction evidence="1">
        <text>Hydrolysis of terminal non-reducing N-acetyl-D-hexosamine residues in N-acetyl-beta-D-hexosaminides.</text>
        <dbReference type="EC" id="3.2.1.52"/>
    </reaction>
</comment>
<dbReference type="CDD" id="cd02847">
    <property type="entry name" value="E_set_Chitobiase_C"/>
    <property type="match status" value="1"/>
</dbReference>
<gene>
    <name evidence="10" type="ORF">OCTVUL_1B012848</name>
</gene>
<dbReference type="InterPro" id="IPR014756">
    <property type="entry name" value="Ig_E-set"/>
</dbReference>
<accession>A0AA36F483</accession>
<dbReference type="SUPFAM" id="SSF55545">
    <property type="entry name" value="beta-N-acetylhexosaminidase-like domain"/>
    <property type="match status" value="1"/>
</dbReference>
<dbReference type="EMBL" id="OX597817">
    <property type="protein sequence ID" value="CAI9721943.1"/>
    <property type="molecule type" value="Genomic_DNA"/>
</dbReference>
<evidence type="ECO:0000256" key="6">
    <source>
        <dbReference type="ARBA" id="ARBA00030512"/>
    </source>
</evidence>
<dbReference type="SUPFAM" id="SSF49384">
    <property type="entry name" value="Carbohydrate-binding domain"/>
    <property type="match status" value="1"/>
</dbReference>
<feature type="domain" description="Chitobiase/beta-hexosaminidases N-terminal" evidence="9">
    <location>
        <begin position="11"/>
        <end position="180"/>
    </location>
</feature>
<evidence type="ECO:0000256" key="7">
    <source>
        <dbReference type="ARBA" id="ARBA00033000"/>
    </source>
</evidence>
<dbReference type="InterPro" id="IPR015882">
    <property type="entry name" value="HEX_bac_N"/>
</dbReference>
<evidence type="ECO:0000259" key="9">
    <source>
        <dbReference type="SMART" id="SM01081"/>
    </source>
</evidence>
<dbReference type="EC" id="3.2.1.52" evidence="3"/>
<evidence type="ECO:0000256" key="1">
    <source>
        <dbReference type="ARBA" id="ARBA00001231"/>
    </source>
</evidence>
<dbReference type="InterPro" id="IPR004866">
    <property type="entry name" value="CHB/HEX_N_dom"/>
</dbReference>
<dbReference type="Gene3D" id="2.60.40.290">
    <property type="match status" value="1"/>
</dbReference>
<comment type="similarity">
    <text evidence="2">Belongs to the glycosyl hydrolase 20 family.</text>
</comment>
<dbReference type="Pfam" id="PF03174">
    <property type="entry name" value="CHB_HEX_C"/>
    <property type="match status" value="1"/>
</dbReference>
<feature type="region of interest" description="Disordered" evidence="8">
    <location>
        <begin position="594"/>
        <end position="613"/>
    </location>
</feature>
<evidence type="ECO:0000313" key="10">
    <source>
        <dbReference type="EMBL" id="CAI9721943.1"/>
    </source>
</evidence>
<keyword evidence="5" id="KW-0326">Glycosidase</keyword>
<dbReference type="InterPro" id="IPR015883">
    <property type="entry name" value="Glyco_hydro_20_cat"/>
</dbReference>
<dbReference type="InterPro" id="IPR025705">
    <property type="entry name" value="Beta_hexosaminidase_sua/sub"/>
</dbReference>
<dbReference type="GO" id="GO:0005975">
    <property type="term" value="P:carbohydrate metabolic process"/>
    <property type="evidence" value="ECO:0007669"/>
    <property type="project" value="InterPro"/>
</dbReference>
<dbReference type="GO" id="GO:0030247">
    <property type="term" value="F:polysaccharide binding"/>
    <property type="evidence" value="ECO:0007669"/>
    <property type="project" value="InterPro"/>
</dbReference>
<dbReference type="SUPFAM" id="SSF81296">
    <property type="entry name" value="E set domains"/>
    <property type="match status" value="1"/>
</dbReference>
<evidence type="ECO:0000256" key="5">
    <source>
        <dbReference type="ARBA" id="ARBA00023295"/>
    </source>
</evidence>
<dbReference type="InterPro" id="IPR029018">
    <property type="entry name" value="Hex-like_dom2"/>
</dbReference>
<dbReference type="SMART" id="SM01081">
    <property type="entry name" value="CHB_HEX"/>
    <property type="match status" value="1"/>
</dbReference>
<dbReference type="InterPro" id="IPR004867">
    <property type="entry name" value="CHB_C_dom"/>
</dbReference>
<dbReference type="Pfam" id="PF02838">
    <property type="entry name" value="Glyco_hydro_20b"/>
    <property type="match status" value="1"/>
</dbReference>
<organism evidence="10 11">
    <name type="scientific">Octopus vulgaris</name>
    <name type="common">Common octopus</name>
    <dbReference type="NCBI Taxonomy" id="6645"/>
    <lineage>
        <taxon>Eukaryota</taxon>
        <taxon>Metazoa</taxon>
        <taxon>Spiralia</taxon>
        <taxon>Lophotrochozoa</taxon>
        <taxon>Mollusca</taxon>
        <taxon>Cephalopoda</taxon>
        <taxon>Coleoidea</taxon>
        <taxon>Octopodiformes</taxon>
        <taxon>Octopoda</taxon>
        <taxon>Incirrata</taxon>
        <taxon>Octopodidae</taxon>
        <taxon>Octopus</taxon>
    </lineage>
</organism>
<dbReference type="AlphaFoldDB" id="A0AA36F483"/>
<dbReference type="Proteomes" id="UP001162480">
    <property type="component" value="Chromosome 4"/>
</dbReference>
<evidence type="ECO:0000256" key="2">
    <source>
        <dbReference type="ARBA" id="ARBA00006285"/>
    </source>
</evidence>
<dbReference type="GO" id="GO:0004563">
    <property type="term" value="F:beta-N-acetylhexosaminidase activity"/>
    <property type="evidence" value="ECO:0007669"/>
    <property type="project" value="UniProtKB-EC"/>
</dbReference>
<evidence type="ECO:0000313" key="11">
    <source>
        <dbReference type="Proteomes" id="UP001162480"/>
    </source>
</evidence>
<protein>
    <recommendedName>
        <fullName evidence="3">beta-N-acetylhexosaminidase</fullName>
        <ecNumber evidence="3">3.2.1.52</ecNumber>
    </recommendedName>
    <alternativeName>
        <fullName evidence="6">Beta-N-acetylhexosaminidase</fullName>
    </alternativeName>
    <alternativeName>
        <fullName evidence="7">N-acetyl-beta-glucosaminidase</fullName>
    </alternativeName>
</protein>
<dbReference type="PANTHER" id="PTHR22600:SF57">
    <property type="entry name" value="BETA-N-ACETYLHEXOSAMINIDASE"/>
    <property type="match status" value="1"/>
</dbReference>
<dbReference type="PANTHER" id="PTHR22600">
    <property type="entry name" value="BETA-HEXOSAMINIDASE"/>
    <property type="match status" value="1"/>
</dbReference>